<dbReference type="GO" id="GO:0016887">
    <property type="term" value="F:ATP hydrolysis activity"/>
    <property type="evidence" value="ECO:0007669"/>
    <property type="project" value="InterPro"/>
</dbReference>
<dbReference type="SUPFAM" id="SSF54211">
    <property type="entry name" value="Ribosomal protein S5 domain 2-like"/>
    <property type="match status" value="1"/>
</dbReference>
<dbReference type="Gene3D" id="3.30.1540.20">
    <property type="entry name" value="MutL, C-terminal domain, dimerisation subdomain"/>
    <property type="match status" value="1"/>
</dbReference>
<accession>A0A2G8SJV5</accession>
<dbReference type="Pfam" id="PF08676">
    <property type="entry name" value="MutL_C"/>
    <property type="match status" value="1"/>
</dbReference>
<feature type="compositionally biased region" description="Basic and acidic residues" evidence="3">
    <location>
        <begin position="550"/>
        <end position="562"/>
    </location>
</feature>
<dbReference type="EMBL" id="AYKW01000006">
    <property type="protein sequence ID" value="PIL33828.1"/>
    <property type="molecule type" value="Genomic_DNA"/>
</dbReference>
<comment type="similarity">
    <text evidence="1">Belongs to the DNA mismatch repair MutL/HexB family.</text>
</comment>
<dbReference type="AlphaFoldDB" id="A0A2G8SJV5"/>
<sequence length="1020" mass="110634">MAGYIHADCLPTQALKHHTSKLASFSDLDTVTTFGFRGEALSSLCALSDAVSVTTATAADAPAGTVIDFDRAGKAKPKKAKAARQRGTTVSVSGLFKPLPVRRKELERNARREHAKALALLHAYALVPCAHENHGVRLVVTNHTPQGKKTVQIRTDGTPSTRASVAAIWGPKALGHLVDLDLAFAVEVDAAVLRRLGRTPDDGDAHANEVRVKGLISRFAVGCGRNGTDRQFFFVNGRPCTPTKVQKAFNEVYRSFNATQAPFLVADFILPTNSCDVNVSPDKRTILLHSENNLIQALKAALEETYAPSRATFDVNPSQAPRKAEIAPLLSQRASARSKDKAATVHDKEKVPLFLPGEDAEGAHQSSQSDGDEEVGEEADQSAFGELALLLEPSQPGPSRTFGGDEDEQGDADSLARIEDETRGSQTVTQMMKRGRGVQDVADRDKSSDAEDDDAGEDVLPRSQQPLAKLVEARRKTTLVVAEASQEDDQGEENAPIPSLRPPVRPVARAPESVRAKAGGSGPSRGGGGGSGGGEQMVLSTSGASWSLRRKAEAEASDGPERARKRRRVEGKEAQAGMRVLLSQFARKGSRVEEVEEVEEFEEDEEDRTHAEEEDGEERRDEESTTDEGEDGMRELVEEEMGDVEMGEAVETELNDGVAPNEDDLGEEERPIAIDVDDDEDDAIHVLSPAKAAKRAPGGSNVGTSAVSATSEEVVRTSDCAAIPISIDLSSLTASWKKLRERLSDARQREVRERDAKAKLDSTAGVGNTDDEEAVEALSRVIDKPDFATMEVIGQFNLGFIIVRRRKSRAGGDGGVSASDEEESVMDDLFIVDQHAADEKYNFETLQRTTKIESQQMISPEVLELAAADELVALENMDMLHQNGFELDIADDRPAGQRVRMTAHPVSGTTKFTAKDLEELLHLMHDRPAGQMVRCSKARAMFAMRACRRSIMIGTALNKRQMALVVQHMGTMDQPWHCPHGRPTMRHLSDIVGMGWNCRGGSVKAVDWAAFAYTARTVAD</sequence>
<gene>
    <name evidence="6" type="ORF">GSI_03534</name>
</gene>
<keyword evidence="2" id="KW-0227">DNA damage</keyword>
<dbReference type="Pfam" id="PF01119">
    <property type="entry name" value="DNA_mis_repair"/>
    <property type="match status" value="1"/>
</dbReference>
<dbReference type="SUPFAM" id="SSF118116">
    <property type="entry name" value="DNA mismatch repair protein MutL"/>
    <property type="match status" value="1"/>
</dbReference>
<dbReference type="PROSITE" id="PS00058">
    <property type="entry name" value="DNA_MISMATCH_REPAIR_1"/>
    <property type="match status" value="1"/>
</dbReference>
<keyword evidence="7" id="KW-1185">Reference proteome</keyword>
<dbReference type="InterPro" id="IPR020568">
    <property type="entry name" value="Ribosomal_Su5_D2-typ_SF"/>
</dbReference>
<evidence type="ECO:0000313" key="6">
    <source>
        <dbReference type="EMBL" id="PIL33828.1"/>
    </source>
</evidence>
<dbReference type="SMART" id="SM01340">
    <property type="entry name" value="DNA_mis_repair"/>
    <property type="match status" value="1"/>
</dbReference>
<feature type="compositionally biased region" description="Basic and acidic residues" evidence="3">
    <location>
        <begin position="607"/>
        <end position="623"/>
    </location>
</feature>
<dbReference type="InterPro" id="IPR014762">
    <property type="entry name" value="DNA_mismatch_repair_CS"/>
</dbReference>
<feature type="region of interest" description="Disordered" evidence="3">
    <location>
        <begin position="392"/>
        <end position="636"/>
    </location>
</feature>
<evidence type="ECO:0008006" key="8">
    <source>
        <dbReference type="Google" id="ProtNLM"/>
    </source>
</evidence>
<dbReference type="PANTHER" id="PTHR10073">
    <property type="entry name" value="DNA MISMATCH REPAIR PROTEIN MLH, PMS, MUTL"/>
    <property type="match status" value="1"/>
</dbReference>
<feature type="region of interest" description="Disordered" evidence="3">
    <location>
        <begin position="326"/>
        <end position="380"/>
    </location>
</feature>
<evidence type="ECO:0000256" key="1">
    <source>
        <dbReference type="ARBA" id="ARBA00006082"/>
    </source>
</evidence>
<protein>
    <recommendedName>
        <fullName evidence="8">DNA mismatch repair protein S5 domain-containing protein</fullName>
    </recommendedName>
</protein>
<dbReference type="InterPro" id="IPR037198">
    <property type="entry name" value="MutL_C_sf"/>
</dbReference>
<feature type="domain" description="DNA mismatch repair protein S5" evidence="5">
    <location>
        <begin position="165"/>
        <end position="307"/>
    </location>
</feature>
<dbReference type="InterPro" id="IPR042121">
    <property type="entry name" value="MutL_C_regsub"/>
</dbReference>
<dbReference type="GO" id="GO:0030983">
    <property type="term" value="F:mismatched DNA binding"/>
    <property type="evidence" value="ECO:0007669"/>
    <property type="project" value="InterPro"/>
</dbReference>
<evidence type="ECO:0000256" key="2">
    <source>
        <dbReference type="ARBA" id="ARBA00022763"/>
    </source>
</evidence>
<dbReference type="GO" id="GO:0006298">
    <property type="term" value="P:mismatch repair"/>
    <property type="evidence" value="ECO:0007669"/>
    <property type="project" value="InterPro"/>
</dbReference>
<dbReference type="InterPro" id="IPR013507">
    <property type="entry name" value="DNA_mismatch_S5_2-like"/>
</dbReference>
<dbReference type="SUPFAM" id="SSF55874">
    <property type="entry name" value="ATPase domain of HSP90 chaperone/DNA topoisomerase II/histidine kinase"/>
    <property type="match status" value="1"/>
</dbReference>
<feature type="compositionally biased region" description="Basic and acidic residues" evidence="3">
    <location>
        <begin position="337"/>
        <end position="351"/>
    </location>
</feature>
<dbReference type="Gene3D" id="3.30.1370.100">
    <property type="entry name" value="MutL, C-terminal domain, regulatory subdomain"/>
    <property type="match status" value="1"/>
</dbReference>
<reference evidence="6 7" key="1">
    <citation type="journal article" date="2015" name="Sci. Rep.">
        <title>Chromosome-level genome map provides insights into diverse defense mechanisms in the medicinal fungus Ganoderma sinense.</title>
        <authorList>
            <person name="Zhu Y."/>
            <person name="Xu J."/>
            <person name="Sun C."/>
            <person name="Zhou S."/>
            <person name="Xu H."/>
            <person name="Nelson D.R."/>
            <person name="Qian J."/>
            <person name="Song J."/>
            <person name="Luo H."/>
            <person name="Xiang L."/>
            <person name="Li Y."/>
            <person name="Xu Z."/>
            <person name="Ji A."/>
            <person name="Wang L."/>
            <person name="Lu S."/>
            <person name="Hayward A."/>
            <person name="Sun W."/>
            <person name="Li X."/>
            <person name="Schwartz D.C."/>
            <person name="Wang Y."/>
            <person name="Chen S."/>
        </authorList>
    </citation>
    <scope>NUCLEOTIDE SEQUENCE [LARGE SCALE GENOMIC DNA]</scope>
    <source>
        <strain evidence="6 7">ZZ0214-1</strain>
    </source>
</reference>
<feature type="compositionally biased region" description="Acidic residues" evidence="3">
    <location>
        <begin position="370"/>
        <end position="380"/>
    </location>
</feature>
<dbReference type="FunFam" id="3.30.1370.100:FF:000001">
    <property type="entry name" value="Mismatch repair endonuclease pms1, putative"/>
    <property type="match status" value="1"/>
</dbReference>
<dbReference type="OrthoDB" id="10263226at2759"/>
<evidence type="ECO:0000259" key="4">
    <source>
        <dbReference type="SMART" id="SM00853"/>
    </source>
</evidence>
<dbReference type="InterPro" id="IPR014790">
    <property type="entry name" value="MutL_C"/>
</dbReference>
<organism evidence="6 7">
    <name type="scientific">Ganoderma sinense ZZ0214-1</name>
    <dbReference type="NCBI Taxonomy" id="1077348"/>
    <lineage>
        <taxon>Eukaryota</taxon>
        <taxon>Fungi</taxon>
        <taxon>Dikarya</taxon>
        <taxon>Basidiomycota</taxon>
        <taxon>Agaricomycotina</taxon>
        <taxon>Agaricomycetes</taxon>
        <taxon>Polyporales</taxon>
        <taxon>Polyporaceae</taxon>
        <taxon>Ganoderma</taxon>
    </lineage>
</organism>
<dbReference type="PANTHER" id="PTHR10073:SF52">
    <property type="entry name" value="MISMATCH REPAIR ENDONUCLEASE PMS2"/>
    <property type="match status" value="1"/>
</dbReference>
<dbReference type="InterPro" id="IPR038973">
    <property type="entry name" value="MutL/Mlh/Pms-like"/>
</dbReference>
<dbReference type="STRING" id="1077348.A0A2G8SJV5"/>
<dbReference type="InterPro" id="IPR014721">
    <property type="entry name" value="Ribsml_uS5_D2-typ_fold_subgr"/>
</dbReference>
<dbReference type="InterPro" id="IPR036890">
    <property type="entry name" value="HATPase_C_sf"/>
</dbReference>
<dbReference type="GO" id="GO:0140664">
    <property type="term" value="F:ATP-dependent DNA damage sensor activity"/>
    <property type="evidence" value="ECO:0007669"/>
    <property type="project" value="InterPro"/>
</dbReference>
<feature type="compositionally biased region" description="Acidic residues" evidence="3">
    <location>
        <begin position="594"/>
        <end position="606"/>
    </location>
</feature>
<dbReference type="GO" id="GO:0005524">
    <property type="term" value="F:ATP binding"/>
    <property type="evidence" value="ECO:0007669"/>
    <property type="project" value="InterPro"/>
</dbReference>
<proteinExistence type="inferred from homology"/>
<dbReference type="GO" id="GO:0032389">
    <property type="term" value="C:MutLalpha complex"/>
    <property type="evidence" value="ECO:0007669"/>
    <property type="project" value="TreeGrafter"/>
</dbReference>
<dbReference type="CDD" id="cd03484">
    <property type="entry name" value="MutL_Trans_hPMS_2_like"/>
    <property type="match status" value="1"/>
</dbReference>
<dbReference type="Gene3D" id="3.30.565.10">
    <property type="entry name" value="Histidine kinase-like ATPase, C-terminal domain"/>
    <property type="match status" value="1"/>
</dbReference>
<evidence type="ECO:0000259" key="5">
    <source>
        <dbReference type="SMART" id="SM01340"/>
    </source>
</evidence>
<evidence type="ECO:0000256" key="3">
    <source>
        <dbReference type="SAM" id="MobiDB-lite"/>
    </source>
</evidence>
<dbReference type="Gene3D" id="3.30.230.10">
    <property type="match status" value="1"/>
</dbReference>
<dbReference type="Proteomes" id="UP000230002">
    <property type="component" value="Unassembled WGS sequence"/>
</dbReference>
<feature type="compositionally biased region" description="Basic and acidic residues" evidence="3">
    <location>
        <begin position="414"/>
        <end position="423"/>
    </location>
</feature>
<comment type="caution">
    <text evidence="6">The sequence shown here is derived from an EMBL/GenBank/DDBJ whole genome shotgun (WGS) entry which is preliminary data.</text>
</comment>
<dbReference type="InterPro" id="IPR042120">
    <property type="entry name" value="MutL_C_dimsub"/>
</dbReference>
<feature type="domain" description="MutL C-terminal dimerisation" evidence="4">
    <location>
        <begin position="792"/>
        <end position="957"/>
    </location>
</feature>
<feature type="compositionally biased region" description="Gly residues" evidence="3">
    <location>
        <begin position="519"/>
        <end position="535"/>
    </location>
</feature>
<dbReference type="SMART" id="SM00853">
    <property type="entry name" value="MutL_C"/>
    <property type="match status" value="1"/>
</dbReference>
<dbReference type="GO" id="GO:0061982">
    <property type="term" value="P:meiosis I cell cycle process"/>
    <property type="evidence" value="ECO:0007669"/>
    <property type="project" value="UniProtKB-ARBA"/>
</dbReference>
<evidence type="ECO:0000313" key="7">
    <source>
        <dbReference type="Proteomes" id="UP000230002"/>
    </source>
</evidence>
<name>A0A2G8SJV5_9APHY</name>